<name>A0A316V9M4_9BASI</name>
<dbReference type="InterPro" id="IPR014756">
    <property type="entry name" value="Ig_E-set"/>
</dbReference>
<evidence type="ECO:0000256" key="1">
    <source>
        <dbReference type="SAM" id="MobiDB-lite"/>
    </source>
</evidence>
<feature type="domain" description="Oxidoreductase molybdopterin-binding" evidence="2">
    <location>
        <begin position="106"/>
        <end position="276"/>
    </location>
</feature>
<dbReference type="GO" id="GO:0043546">
    <property type="term" value="F:molybdopterin cofactor binding"/>
    <property type="evidence" value="ECO:0007669"/>
    <property type="project" value="TreeGrafter"/>
</dbReference>
<dbReference type="Gene3D" id="3.90.420.10">
    <property type="entry name" value="Oxidoreductase, molybdopterin-binding domain"/>
    <property type="match status" value="1"/>
</dbReference>
<dbReference type="Pfam" id="PF00174">
    <property type="entry name" value="Oxidored_molyb"/>
    <property type="match status" value="1"/>
</dbReference>
<evidence type="ECO:0000313" key="4">
    <source>
        <dbReference type="EMBL" id="PWN32903.1"/>
    </source>
</evidence>
<dbReference type="AlphaFoldDB" id="A0A316V9M4"/>
<feature type="region of interest" description="Disordered" evidence="1">
    <location>
        <begin position="288"/>
        <end position="317"/>
    </location>
</feature>
<dbReference type="Gene3D" id="2.60.40.650">
    <property type="match status" value="1"/>
</dbReference>
<evidence type="ECO:0000259" key="2">
    <source>
        <dbReference type="Pfam" id="PF00174"/>
    </source>
</evidence>
<evidence type="ECO:0000313" key="5">
    <source>
        <dbReference type="Proteomes" id="UP000245771"/>
    </source>
</evidence>
<dbReference type="GeneID" id="37018533"/>
<dbReference type="GO" id="GO:0005739">
    <property type="term" value="C:mitochondrion"/>
    <property type="evidence" value="ECO:0007669"/>
    <property type="project" value="TreeGrafter"/>
</dbReference>
<dbReference type="Pfam" id="PF03404">
    <property type="entry name" value="Mo-co_dimer"/>
    <property type="match status" value="1"/>
</dbReference>
<dbReference type="Proteomes" id="UP000245771">
    <property type="component" value="Unassembled WGS sequence"/>
</dbReference>
<dbReference type="GO" id="GO:0030151">
    <property type="term" value="F:molybdenum ion binding"/>
    <property type="evidence" value="ECO:0007669"/>
    <property type="project" value="InterPro"/>
</dbReference>
<reference evidence="4 5" key="1">
    <citation type="journal article" date="2018" name="Mol. Biol. Evol.">
        <title>Broad Genomic Sampling Reveals a Smut Pathogenic Ancestry of the Fungal Clade Ustilaginomycotina.</title>
        <authorList>
            <person name="Kijpornyongpan T."/>
            <person name="Mondo S.J."/>
            <person name="Barry K."/>
            <person name="Sandor L."/>
            <person name="Lee J."/>
            <person name="Lipzen A."/>
            <person name="Pangilinan J."/>
            <person name="LaButti K."/>
            <person name="Hainaut M."/>
            <person name="Henrissat B."/>
            <person name="Grigoriev I.V."/>
            <person name="Spatafora J.W."/>
            <person name="Aime M.C."/>
        </authorList>
    </citation>
    <scope>NUCLEOTIDE SEQUENCE [LARGE SCALE GENOMIC DNA]</scope>
    <source>
        <strain evidence="4 5">MCA 3882</strain>
    </source>
</reference>
<sequence length="481" mass="53819">MSNIDNDALTIHQKDRHGIPLNAEVNKDELIRDFITPTEKIFHRNHDDIVQIPKASLNAVEEEWRVSITLDDEVAKQERIGSWVKSLPSILIPYGDLLHAKGKCKDVKRIRTTATLECAGNRREDLSDQEKTEGIQWSSGAISTAHWYGISIRDLLIQVGIEDPYKHHKDLFSLQPSESDIAKDCATWATGLHIHMLSAQPTSESDQPTGEYFGASIPLSVAMHPQQQCILATHQNDQILTQSHGFPLRAVIPGHVGARWVKWLRGLRISTKPEDSPPMRLDYKLLKPPKDASEEEKNAWKAKISGEEKDEDFRKAELSKEEPMQTLGVGSAIEEPKSDSNVSLDSGKITVRGYAVGQDGSQIAKVEVTVLAQNEEQERLSSLRDRAESGRKDQWIQATLQTDTSASRSNENVSWAWSLWEAQLPVPSANKDNGSACFAIVARATTTSGVEQEKESDWNVRGFNTRSWPVIRGLRIDESQK</sequence>
<protein>
    <submittedName>
        <fullName evidence="4">Molybdopterin binding oxidoreductase</fullName>
    </submittedName>
</protein>
<dbReference type="SUPFAM" id="SSF81296">
    <property type="entry name" value="E set domains"/>
    <property type="match status" value="1"/>
</dbReference>
<dbReference type="PANTHER" id="PTHR19372:SF7">
    <property type="entry name" value="SULFITE OXIDASE, MITOCHONDRIAL"/>
    <property type="match status" value="1"/>
</dbReference>
<dbReference type="EMBL" id="KZ819605">
    <property type="protein sequence ID" value="PWN32903.1"/>
    <property type="molecule type" value="Genomic_DNA"/>
</dbReference>
<dbReference type="GO" id="GO:0020037">
    <property type="term" value="F:heme binding"/>
    <property type="evidence" value="ECO:0007669"/>
    <property type="project" value="TreeGrafter"/>
</dbReference>
<dbReference type="InterPro" id="IPR000572">
    <property type="entry name" value="OxRdtase_Mopterin-bd_dom"/>
</dbReference>
<dbReference type="SUPFAM" id="SSF56524">
    <property type="entry name" value="Oxidoreductase molybdopterin-binding domain"/>
    <property type="match status" value="1"/>
</dbReference>
<evidence type="ECO:0000259" key="3">
    <source>
        <dbReference type="Pfam" id="PF03404"/>
    </source>
</evidence>
<organism evidence="4 5">
    <name type="scientific">Meira miltonrushii</name>
    <dbReference type="NCBI Taxonomy" id="1280837"/>
    <lineage>
        <taxon>Eukaryota</taxon>
        <taxon>Fungi</taxon>
        <taxon>Dikarya</taxon>
        <taxon>Basidiomycota</taxon>
        <taxon>Ustilaginomycotina</taxon>
        <taxon>Exobasidiomycetes</taxon>
        <taxon>Exobasidiales</taxon>
        <taxon>Brachybasidiaceae</taxon>
        <taxon>Meira</taxon>
    </lineage>
</organism>
<dbReference type="InterPro" id="IPR005066">
    <property type="entry name" value="MoCF_OxRdtse_dimer"/>
</dbReference>
<feature type="domain" description="Moybdenum cofactor oxidoreductase dimerisation" evidence="3">
    <location>
        <begin position="324"/>
        <end position="468"/>
    </location>
</feature>
<dbReference type="GO" id="GO:0006790">
    <property type="term" value="P:sulfur compound metabolic process"/>
    <property type="evidence" value="ECO:0007669"/>
    <property type="project" value="TreeGrafter"/>
</dbReference>
<dbReference type="InterPro" id="IPR036374">
    <property type="entry name" value="OxRdtase_Mopterin-bd_sf"/>
</dbReference>
<dbReference type="STRING" id="1280837.A0A316V9M4"/>
<keyword evidence="5" id="KW-1185">Reference proteome</keyword>
<dbReference type="GO" id="GO:0008482">
    <property type="term" value="F:sulfite oxidase activity"/>
    <property type="evidence" value="ECO:0007669"/>
    <property type="project" value="TreeGrafter"/>
</dbReference>
<proteinExistence type="predicted"/>
<dbReference type="InParanoid" id="A0A316V9M4"/>
<dbReference type="PANTHER" id="PTHR19372">
    <property type="entry name" value="SULFITE REDUCTASE"/>
    <property type="match status" value="1"/>
</dbReference>
<dbReference type="RefSeq" id="XP_025353205.1">
    <property type="nucleotide sequence ID" value="XM_025496752.1"/>
</dbReference>
<dbReference type="OrthoDB" id="10051395at2759"/>
<gene>
    <name evidence="4" type="ORF">FA14DRAFT_126522</name>
</gene>
<accession>A0A316V9M4</accession>